<dbReference type="CDD" id="cd06558">
    <property type="entry name" value="crotonase-like"/>
    <property type="match status" value="1"/>
</dbReference>
<reference evidence="3 4" key="1">
    <citation type="submission" date="2014-05" db="EMBL/GenBank/DDBJ databases">
        <authorList>
            <person name="Bishop-Lilly K.A."/>
            <person name="Broomall S.M."/>
            <person name="Chain P.S."/>
            <person name="Chertkov O."/>
            <person name="Coyne S.R."/>
            <person name="Daligault H.E."/>
            <person name="Davenport K.W."/>
            <person name="Erkkila T."/>
            <person name="Frey K.G."/>
            <person name="Gibbons H.S."/>
            <person name="Gu W."/>
            <person name="Jaissle J."/>
            <person name="Johnson S.L."/>
            <person name="Koroleva G.I."/>
            <person name="Ladner J.T."/>
            <person name="Lo C.-C."/>
            <person name="Minogue T.D."/>
            <person name="Munk C."/>
            <person name="Palacios G.F."/>
            <person name="Redden C.L."/>
            <person name="Rosenzweig C.N."/>
            <person name="Scholz M.B."/>
            <person name="Teshima H."/>
            <person name="Xu Y."/>
        </authorList>
    </citation>
    <scope>NUCLEOTIDE SEQUENCE [LARGE SCALE GENOMIC DNA]</scope>
    <source>
        <strain evidence="3 4">DDS 22E-1</strain>
    </source>
</reference>
<name>A0AAN0RVP6_9BURK</name>
<dbReference type="PANTHER" id="PTHR43459">
    <property type="entry name" value="ENOYL-COA HYDRATASE"/>
    <property type="match status" value="1"/>
</dbReference>
<sequence>MTKSDTPVLLEKRDGVARIRFNRPHSLNAISPELAQCFLQCCREIQTYAECRAVLVSGEGRSFMAGGDLSRFYQDFGNSAETARSMIEPMNEALSILVSSPIPVVASVQGQVAGAGMSIVLACDLAIASSDVQFSFGYSQIGASPDVGMSWSLPRIVGLRQAMAIALLGERISSDRALDHGIVNRVVSVENLVSVTDHLMSALASGPTIAYGHAKRLLRTSSDRSFEQQLSEELAAFRTCPATDDFMQGVSAFIEKRKAVTFGGA</sequence>
<evidence type="ECO:0000313" key="3">
    <source>
        <dbReference type="EMBL" id="AIO34600.1"/>
    </source>
</evidence>
<dbReference type="InterPro" id="IPR018376">
    <property type="entry name" value="Enoyl-CoA_hyd/isom_CS"/>
</dbReference>
<dbReference type="KEGG" id="bcen:DM39_4158"/>
<dbReference type="Gene3D" id="1.10.12.10">
    <property type="entry name" value="Lyase 2-enoyl-coa Hydratase, Chain A, domain 2"/>
    <property type="match status" value="1"/>
</dbReference>
<dbReference type="InterPro" id="IPR029045">
    <property type="entry name" value="ClpP/crotonase-like_dom_sf"/>
</dbReference>
<dbReference type="Gene3D" id="3.90.226.10">
    <property type="entry name" value="2-enoyl-CoA Hydratase, Chain A, domain 1"/>
    <property type="match status" value="1"/>
</dbReference>
<dbReference type="Pfam" id="PF00378">
    <property type="entry name" value="ECH_1"/>
    <property type="match status" value="1"/>
</dbReference>
<proteinExistence type="inferred from homology"/>
<evidence type="ECO:0000313" key="4">
    <source>
        <dbReference type="Proteomes" id="UP000029413"/>
    </source>
</evidence>
<dbReference type="PROSITE" id="PS00166">
    <property type="entry name" value="ENOYL_COA_HYDRATASE"/>
    <property type="match status" value="1"/>
</dbReference>
<keyword evidence="4" id="KW-1185">Reference proteome</keyword>
<protein>
    <submittedName>
        <fullName evidence="3">Enoyl-CoA hydratase/isomerase family protein</fullName>
    </submittedName>
</protein>
<comment type="similarity">
    <text evidence="1 2">Belongs to the enoyl-CoA hydratase/isomerase family.</text>
</comment>
<evidence type="ECO:0000256" key="2">
    <source>
        <dbReference type="RuleBase" id="RU003707"/>
    </source>
</evidence>
<dbReference type="InterPro" id="IPR014748">
    <property type="entry name" value="Enoyl-CoA_hydra_C"/>
</dbReference>
<accession>A0AAN0RVP6</accession>
<evidence type="ECO:0000256" key="1">
    <source>
        <dbReference type="ARBA" id="ARBA00005254"/>
    </source>
</evidence>
<dbReference type="Proteomes" id="UP000029413">
    <property type="component" value="Chromosome 2"/>
</dbReference>
<dbReference type="SUPFAM" id="SSF52096">
    <property type="entry name" value="ClpP/crotonase"/>
    <property type="match status" value="1"/>
</dbReference>
<dbReference type="GO" id="GO:0003824">
    <property type="term" value="F:catalytic activity"/>
    <property type="evidence" value="ECO:0007669"/>
    <property type="project" value="InterPro"/>
</dbReference>
<dbReference type="PANTHER" id="PTHR43459:SF1">
    <property type="entry name" value="EG:BACN32G11.4 PROTEIN"/>
    <property type="match status" value="1"/>
</dbReference>
<gene>
    <name evidence="3" type="ORF">DM39_4158</name>
</gene>
<dbReference type="AlphaFoldDB" id="A0AAN0RVP6"/>
<organism evidence="3 4">
    <name type="scientific">Burkholderia cenocepacia</name>
    <dbReference type="NCBI Taxonomy" id="95486"/>
    <lineage>
        <taxon>Bacteria</taxon>
        <taxon>Pseudomonadati</taxon>
        <taxon>Pseudomonadota</taxon>
        <taxon>Betaproteobacteria</taxon>
        <taxon>Burkholderiales</taxon>
        <taxon>Burkholderiaceae</taxon>
        <taxon>Burkholderia</taxon>
        <taxon>Burkholderia cepacia complex</taxon>
    </lineage>
</organism>
<dbReference type="EMBL" id="CP007784">
    <property type="protein sequence ID" value="AIO34600.1"/>
    <property type="molecule type" value="Genomic_DNA"/>
</dbReference>
<dbReference type="InterPro" id="IPR001753">
    <property type="entry name" value="Enoyl-CoA_hydra/iso"/>
</dbReference>